<feature type="transmembrane region" description="Helical" evidence="1">
    <location>
        <begin position="12"/>
        <end position="32"/>
    </location>
</feature>
<keyword evidence="1" id="KW-1133">Transmembrane helix</keyword>
<dbReference type="RefSeq" id="WP_322420064.1">
    <property type="nucleotide sequence ID" value="NZ_JAXQNN010000001.1"/>
</dbReference>
<feature type="transmembrane region" description="Helical" evidence="1">
    <location>
        <begin position="66"/>
        <end position="90"/>
    </location>
</feature>
<gene>
    <name evidence="2" type="ORF">UFB30_02360</name>
</gene>
<protein>
    <submittedName>
        <fullName evidence="2">Uncharacterized protein</fullName>
    </submittedName>
</protein>
<keyword evidence="3" id="KW-1185">Reference proteome</keyword>
<evidence type="ECO:0000313" key="3">
    <source>
        <dbReference type="Proteomes" id="UP001292084"/>
    </source>
</evidence>
<keyword evidence="1" id="KW-0812">Transmembrane</keyword>
<dbReference type="Proteomes" id="UP001292084">
    <property type="component" value="Unassembled WGS sequence"/>
</dbReference>
<sequence>MSFLRPELKSILFLMLTAVITGIVVIIGLAPASFSTPLAITAAVLFAGSLLMGFFQLFVSARINIYMMLGLVFSIINMVSLASFVMLLTADTV</sequence>
<evidence type="ECO:0000313" key="2">
    <source>
        <dbReference type="EMBL" id="MDZ5711042.1"/>
    </source>
</evidence>
<reference evidence="2 3" key="1">
    <citation type="submission" date="2023-12" db="EMBL/GenBank/DDBJ databases">
        <title>Jeotgalibacillus haloalkaliphilus sp. nov., a novel salt-tolerant bacteria, isolated from the estuary of the Fenhe River into the Yellow River.</title>
        <authorList>
            <person name="Li Y."/>
        </authorList>
    </citation>
    <scope>NUCLEOTIDE SEQUENCE [LARGE SCALE GENOMIC DNA]</scope>
    <source>
        <strain evidence="2 3">HH7-29</strain>
    </source>
</reference>
<feature type="transmembrane region" description="Helical" evidence="1">
    <location>
        <begin position="38"/>
        <end position="59"/>
    </location>
</feature>
<name>A0ABU5KIH3_9BACL</name>
<comment type="caution">
    <text evidence="2">The sequence shown here is derived from an EMBL/GenBank/DDBJ whole genome shotgun (WGS) entry which is preliminary data.</text>
</comment>
<accession>A0ABU5KIH3</accession>
<keyword evidence="1" id="KW-0472">Membrane</keyword>
<evidence type="ECO:0000256" key="1">
    <source>
        <dbReference type="SAM" id="Phobius"/>
    </source>
</evidence>
<organism evidence="2 3">
    <name type="scientific">Jeotgalibacillus haloalkalitolerans</name>
    <dbReference type="NCBI Taxonomy" id="3104292"/>
    <lineage>
        <taxon>Bacteria</taxon>
        <taxon>Bacillati</taxon>
        <taxon>Bacillota</taxon>
        <taxon>Bacilli</taxon>
        <taxon>Bacillales</taxon>
        <taxon>Caryophanaceae</taxon>
        <taxon>Jeotgalibacillus</taxon>
    </lineage>
</organism>
<dbReference type="EMBL" id="JAXQNN010000001">
    <property type="protein sequence ID" value="MDZ5711042.1"/>
    <property type="molecule type" value="Genomic_DNA"/>
</dbReference>
<proteinExistence type="predicted"/>